<keyword evidence="5 12" id="KW-0347">Helicase</keyword>
<keyword evidence="3" id="KW-0547">Nucleotide-binding</keyword>
<accession>A0A2K8SJ72</accession>
<dbReference type="SUPFAM" id="SSF52540">
    <property type="entry name" value="P-loop containing nucleoside triphosphate hydrolases"/>
    <property type="match status" value="1"/>
</dbReference>
<dbReference type="InterPro" id="IPR036185">
    <property type="entry name" value="DNA_heli_DnaB-like_N_sf"/>
</dbReference>
<evidence type="ECO:0000256" key="2">
    <source>
        <dbReference type="ARBA" id="ARBA00022705"/>
    </source>
</evidence>
<dbReference type="GO" id="GO:0016787">
    <property type="term" value="F:hydrolase activity"/>
    <property type="evidence" value="ECO:0007669"/>
    <property type="project" value="UniProtKB-KW"/>
</dbReference>
<evidence type="ECO:0000313" key="13">
    <source>
        <dbReference type="Proteomes" id="UP000232003"/>
    </source>
</evidence>
<keyword evidence="4" id="KW-0378">Hydrolase</keyword>
<name>A0A2K8SJ72_9NOSO</name>
<dbReference type="InterPro" id="IPR007694">
    <property type="entry name" value="DNA_helicase_DnaB-like_C"/>
</dbReference>
<dbReference type="Pfam" id="PF03796">
    <property type="entry name" value="DnaB_C"/>
    <property type="match status" value="1"/>
</dbReference>
<evidence type="ECO:0000256" key="4">
    <source>
        <dbReference type="ARBA" id="ARBA00022801"/>
    </source>
</evidence>
<evidence type="ECO:0000256" key="3">
    <source>
        <dbReference type="ARBA" id="ARBA00022741"/>
    </source>
</evidence>
<evidence type="ECO:0000256" key="8">
    <source>
        <dbReference type="ARBA" id="ARBA00023235"/>
    </source>
</evidence>
<dbReference type="Proteomes" id="UP000232003">
    <property type="component" value="Chromosome"/>
</dbReference>
<dbReference type="OrthoDB" id="510143at2"/>
<dbReference type="GO" id="GO:0005829">
    <property type="term" value="C:cytosol"/>
    <property type="evidence" value="ECO:0007669"/>
    <property type="project" value="TreeGrafter"/>
</dbReference>
<proteinExistence type="inferred from homology"/>
<keyword evidence="6" id="KW-0067">ATP-binding</keyword>
<dbReference type="Gene3D" id="3.40.50.300">
    <property type="entry name" value="P-loop containing nucleotide triphosphate hydrolases"/>
    <property type="match status" value="1"/>
</dbReference>
<organism evidence="12 13">
    <name type="scientific">Nostoc flagelliforme CCNUN1</name>
    <dbReference type="NCBI Taxonomy" id="2038116"/>
    <lineage>
        <taxon>Bacteria</taxon>
        <taxon>Bacillati</taxon>
        <taxon>Cyanobacteriota</taxon>
        <taxon>Cyanophyceae</taxon>
        <taxon>Nostocales</taxon>
        <taxon>Nostocaceae</taxon>
        <taxon>Nostoc</taxon>
    </lineage>
</organism>
<dbReference type="PANTHER" id="PTHR30153:SF2">
    <property type="entry name" value="REPLICATIVE DNA HELICASE"/>
    <property type="match status" value="1"/>
</dbReference>
<evidence type="ECO:0000256" key="10">
    <source>
        <dbReference type="ARBA" id="ARBA00048954"/>
    </source>
</evidence>
<dbReference type="Gene3D" id="1.10.860.10">
    <property type="entry name" value="DNAb Helicase, Chain A"/>
    <property type="match status" value="1"/>
</dbReference>
<evidence type="ECO:0000259" key="11">
    <source>
        <dbReference type="PROSITE" id="PS51199"/>
    </source>
</evidence>
<dbReference type="SUPFAM" id="SSF48024">
    <property type="entry name" value="N-terminal domain of DnaB helicase"/>
    <property type="match status" value="1"/>
</dbReference>
<dbReference type="GO" id="GO:0005524">
    <property type="term" value="F:ATP binding"/>
    <property type="evidence" value="ECO:0007669"/>
    <property type="project" value="UniProtKB-KW"/>
</dbReference>
<dbReference type="GO" id="GO:0003677">
    <property type="term" value="F:DNA binding"/>
    <property type="evidence" value="ECO:0007669"/>
    <property type="project" value="UniProtKB-KW"/>
</dbReference>
<dbReference type="EMBL" id="CP024785">
    <property type="protein sequence ID" value="AUB35477.1"/>
    <property type="molecule type" value="Genomic_DNA"/>
</dbReference>
<keyword evidence="7" id="KW-0238">DNA-binding</keyword>
<evidence type="ECO:0000313" key="12">
    <source>
        <dbReference type="EMBL" id="AUB35477.1"/>
    </source>
</evidence>
<keyword evidence="2" id="KW-0235">DNA replication</keyword>
<dbReference type="AlphaFoldDB" id="A0A2K8SJ72"/>
<evidence type="ECO:0000256" key="7">
    <source>
        <dbReference type="ARBA" id="ARBA00023125"/>
    </source>
</evidence>
<evidence type="ECO:0000256" key="1">
    <source>
        <dbReference type="ARBA" id="ARBA00008428"/>
    </source>
</evidence>
<evidence type="ECO:0000256" key="9">
    <source>
        <dbReference type="ARBA" id="ARBA00044969"/>
    </source>
</evidence>
<reference evidence="12 13" key="1">
    <citation type="submission" date="2017-11" db="EMBL/GenBank/DDBJ databases">
        <title>Complete genome of a free-living desiccation-tolerant cyanobacterium and its photosynthetic adaptation to extreme terrestrial habitat.</title>
        <authorList>
            <person name="Shang J."/>
        </authorList>
    </citation>
    <scope>NUCLEOTIDE SEQUENCE [LARGE SCALE GENOMIC DNA]</scope>
    <source>
        <strain evidence="12 13">CCNUN1</strain>
    </source>
</reference>
<comment type="catalytic activity">
    <reaction evidence="10">
        <text>ATP + H2O = ADP + phosphate + H(+)</text>
        <dbReference type="Rhea" id="RHEA:13065"/>
        <dbReference type="ChEBI" id="CHEBI:15377"/>
        <dbReference type="ChEBI" id="CHEBI:15378"/>
        <dbReference type="ChEBI" id="CHEBI:30616"/>
        <dbReference type="ChEBI" id="CHEBI:43474"/>
        <dbReference type="ChEBI" id="CHEBI:456216"/>
        <dbReference type="EC" id="5.6.2.3"/>
    </reaction>
</comment>
<dbReference type="PANTHER" id="PTHR30153">
    <property type="entry name" value="REPLICATIVE DNA HELICASE DNAB"/>
    <property type="match status" value="1"/>
</dbReference>
<keyword evidence="13" id="KW-1185">Reference proteome</keyword>
<gene>
    <name evidence="12" type="ORF">COO91_01357</name>
</gene>
<dbReference type="InterPro" id="IPR027417">
    <property type="entry name" value="P-loop_NTPase"/>
</dbReference>
<evidence type="ECO:0000256" key="6">
    <source>
        <dbReference type="ARBA" id="ARBA00022840"/>
    </source>
</evidence>
<dbReference type="Pfam" id="PF00772">
    <property type="entry name" value="DnaB"/>
    <property type="match status" value="1"/>
</dbReference>
<protein>
    <recommendedName>
        <fullName evidence="9">DNA 5'-3' helicase</fullName>
        <ecNumber evidence="9">5.6.2.3</ecNumber>
    </recommendedName>
</protein>
<dbReference type="EC" id="5.6.2.3" evidence="9"/>
<dbReference type="InterPro" id="IPR016136">
    <property type="entry name" value="DNA_helicase_N/primase_C"/>
</dbReference>
<dbReference type="PROSITE" id="PS51199">
    <property type="entry name" value="SF4_HELICASE"/>
    <property type="match status" value="1"/>
</dbReference>
<comment type="similarity">
    <text evidence="1">Belongs to the helicase family. DnaB subfamily.</text>
</comment>
<dbReference type="KEGG" id="nfl:COO91_01357"/>
<dbReference type="GO" id="GO:0006260">
    <property type="term" value="P:DNA replication"/>
    <property type="evidence" value="ECO:0007669"/>
    <property type="project" value="UniProtKB-KW"/>
</dbReference>
<evidence type="ECO:0000256" key="5">
    <source>
        <dbReference type="ARBA" id="ARBA00022806"/>
    </source>
</evidence>
<sequence>MFSPDFAPDNVVSMPNHLPPQAIEAEEVVLGGILFDPEAIARVIKILQPEDFYVGSHKNIYQAAVRLHQSQQPTDLLFVTSWLESHGLLHNIGGRNKLASLLNSCVSAVNIDALAELIREKAQLRAVIQTALQMAREAMDAPLTETTATSVIEMGQQKLLELRQLTVPCQMKLMADIIPDVYAEIEASNNGEDAIEVNVPTGFYDLDGVIGGMPFGALTVVGGRGGIGKSTWALDIGIRAAASGLTTAYFALEMSASQMVKKTLSRLAAPHVPADLLFKRNALGESHWNPLAQACADAMALPFWLNDNPVITTSQIKGDLQDIQARCGSVSLVIVDYVQLIEPMRRERGENRVQEIDSILKQLRAIAKQFNCAVLGLAQLKREVDSRSEKRPTKADFRESGGFEQEAAVMLGLYREDYYDKQTTQKGIFEVSVLKSRFSSETTVNLLFDERFGQFKNLAKSNY</sequence>
<feature type="domain" description="SF4 helicase" evidence="11">
    <location>
        <begin position="192"/>
        <end position="462"/>
    </location>
</feature>
<dbReference type="RefSeq" id="WP_100897682.1">
    <property type="nucleotide sequence ID" value="NZ_CAWNNC010000001.1"/>
</dbReference>
<dbReference type="InterPro" id="IPR007693">
    <property type="entry name" value="DNA_helicase_DnaB-like_N"/>
</dbReference>
<keyword evidence="8" id="KW-0413">Isomerase</keyword>
<dbReference type="GO" id="GO:0043139">
    <property type="term" value="F:5'-3' DNA helicase activity"/>
    <property type="evidence" value="ECO:0007669"/>
    <property type="project" value="UniProtKB-EC"/>
</dbReference>